<evidence type="ECO:0000313" key="2">
    <source>
        <dbReference type="EMBL" id="MTH29904.1"/>
    </source>
</evidence>
<dbReference type="OrthoDB" id="883575at2"/>
<reference evidence="3" key="2">
    <citation type="submission" date="2019-11" db="EMBL/GenBank/DDBJ databases">
        <authorList>
            <person name="Yang Y."/>
            <person name="Zou J."/>
        </authorList>
    </citation>
    <scope>NUCLEOTIDE SEQUENCE</scope>
    <source>
        <strain evidence="3">SM1T</strain>
    </source>
</reference>
<protein>
    <recommendedName>
        <fullName evidence="5">Transposase</fullName>
    </recommendedName>
</protein>
<dbReference type="Gene3D" id="1.10.10.10">
    <property type="entry name" value="Winged helix-like DNA-binding domain superfamily/Winged helix DNA-binding domain"/>
    <property type="match status" value="1"/>
</dbReference>
<feature type="coiled-coil region" evidence="1">
    <location>
        <begin position="84"/>
        <end position="118"/>
    </location>
</feature>
<keyword evidence="1" id="KW-0175">Coiled coil</keyword>
<dbReference type="AlphaFoldDB" id="A0A7K1GQH5"/>
<evidence type="ECO:0008006" key="5">
    <source>
        <dbReference type="Google" id="ProtNLM"/>
    </source>
</evidence>
<dbReference type="EMBL" id="WMJY01000087">
    <property type="protein sequence ID" value="MTH31107.1"/>
    <property type="molecule type" value="Genomic_DNA"/>
</dbReference>
<dbReference type="GO" id="GO:0043565">
    <property type="term" value="F:sequence-specific DNA binding"/>
    <property type="evidence" value="ECO:0007669"/>
    <property type="project" value="InterPro"/>
</dbReference>
<dbReference type="InterPro" id="IPR010921">
    <property type="entry name" value="Trp_repressor/repl_initiator"/>
</dbReference>
<dbReference type="RefSeq" id="WP_155035895.1">
    <property type="nucleotide sequence ID" value="NZ_WMJY01000015.1"/>
</dbReference>
<gene>
    <name evidence="2" type="ORF">GJV77_08240</name>
    <name evidence="3" type="ORF">GJV77_14680</name>
</gene>
<reference evidence="3 4" key="1">
    <citation type="journal article" date="2006" name="Int. J. Syst. Evol. Microbiol.">
        <title>Myroides pelagicus sp. nov., isolated from seawater in Thailand.</title>
        <authorList>
            <person name="Yoon J."/>
            <person name="Maneerat S."/>
            <person name="Kawai F."/>
            <person name="Yokota A."/>
        </authorList>
    </citation>
    <scope>NUCLEOTIDE SEQUENCE [LARGE SCALE GENOMIC DNA]</scope>
    <source>
        <strain evidence="3 4">SM1T</strain>
    </source>
</reference>
<accession>A0A7K1GQH5</accession>
<name>A0A7K1GQH5_9FLAO</name>
<organism evidence="3 4">
    <name type="scientific">Myroides pelagicus</name>
    <dbReference type="NCBI Taxonomy" id="270914"/>
    <lineage>
        <taxon>Bacteria</taxon>
        <taxon>Pseudomonadati</taxon>
        <taxon>Bacteroidota</taxon>
        <taxon>Flavobacteriia</taxon>
        <taxon>Flavobacteriales</taxon>
        <taxon>Flavobacteriaceae</taxon>
        <taxon>Myroides</taxon>
    </lineage>
</organism>
<evidence type="ECO:0000313" key="4">
    <source>
        <dbReference type="Proteomes" id="UP000488936"/>
    </source>
</evidence>
<evidence type="ECO:0000256" key="1">
    <source>
        <dbReference type="SAM" id="Coils"/>
    </source>
</evidence>
<evidence type="ECO:0000313" key="3">
    <source>
        <dbReference type="EMBL" id="MTH31107.1"/>
    </source>
</evidence>
<dbReference type="EMBL" id="WMJY01000015">
    <property type="protein sequence ID" value="MTH29904.1"/>
    <property type="molecule type" value="Genomic_DNA"/>
</dbReference>
<dbReference type="SUPFAM" id="SSF48295">
    <property type="entry name" value="TrpR-like"/>
    <property type="match status" value="1"/>
</dbReference>
<comment type="caution">
    <text evidence="3">The sequence shown here is derived from an EMBL/GenBank/DDBJ whole genome shotgun (WGS) entry which is preliminary data.</text>
</comment>
<dbReference type="InterPro" id="IPR036388">
    <property type="entry name" value="WH-like_DNA-bd_sf"/>
</dbReference>
<keyword evidence="4" id="KW-1185">Reference proteome</keyword>
<dbReference type="Proteomes" id="UP000488936">
    <property type="component" value="Unassembled WGS sequence"/>
</dbReference>
<proteinExistence type="predicted"/>
<sequence>MGKLTEQKTNQSKTYGNSYPLSVKQKVVSEIKSGAFSNRSAAKRYGISRNTINSWVIEDSLLTFKLSNLREEVMAKPVEQETVVKKLNKQVIELQKALEKANLKLETLETLIKVSEQDLKIKIRKKSGAKQSKL</sequence>